<organism evidence="1 2">
    <name type="scientific">Meloidogyne incognita</name>
    <name type="common">Southern root-knot nematode worm</name>
    <name type="synonym">Oxyuris incognita</name>
    <dbReference type="NCBI Taxonomy" id="6306"/>
    <lineage>
        <taxon>Eukaryota</taxon>
        <taxon>Metazoa</taxon>
        <taxon>Ecdysozoa</taxon>
        <taxon>Nematoda</taxon>
        <taxon>Chromadorea</taxon>
        <taxon>Rhabditida</taxon>
        <taxon>Tylenchina</taxon>
        <taxon>Tylenchomorpha</taxon>
        <taxon>Tylenchoidea</taxon>
        <taxon>Meloidogynidae</taxon>
        <taxon>Meloidogyninae</taxon>
        <taxon>Meloidogyne</taxon>
        <taxon>Meloidogyne incognita group</taxon>
    </lineage>
</organism>
<keyword evidence="1" id="KW-1185">Reference proteome</keyword>
<dbReference type="WBParaSite" id="Minc3s00124g05308">
    <property type="protein sequence ID" value="Minc3s00124g05308"/>
    <property type="gene ID" value="Minc3s00124g05308"/>
</dbReference>
<dbReference type="Proteomes" id="UP000887563">
    <property type="component" value="Unplaced"/>
</dbReference>
<proteinExistence type="predicted"/>
<sequence length="94" mass="10642">MSRQFISVTGSNCTFTVPLTSSGTLQLEILQCLFSNDVCGLRYLNENASLNNQSEPLYIDVFFDELNNCLIEPPGGWTNKKYEVVYRSDGFVFK</sequence>
<name>A0A914KUR9_MELIC</name>
<evidence type="ECO:0000313" key="1">
    <source>
        <dbReference type="Proteomes" id="UP000887563"/>
    </source>
</evidence>
<dbReference type="AlphaFoldDB" id="A0A914KUR9"/>
<evidence type="ECO:0000313" key="2">
    <source>
        <dbReference type="WBParaSite" id="Minc3s00124g05308"/>
    </source>
</evidence>
<protein>
    <submittedName>
        <fullName evidence="2">Candidate secreted effector</fullName>
    </submittedName>
</protein>
<reference evidence="2" key="1">
    <citation type="submission" date="2022-11" db="UniProtKB">
        <authorList>
            <consortium name="WormBaseParasite"/>
        </authorList>
    </citation>
    <scope>IDENTIFICATION</scope>
</reference>
<accession>A0A914KUR9</accession>